<feature type="domain" description="Thioredoxin" evidence="2">
    <location>
        <begin position="1"/>
        <end position="117"/>
    </location>
</feature>
<keyword evidence="4" id="KW-1185">Reference proteome</keyword>
<dbReference type="InterPro" id="IPR013766">
    <property type="entry name" value="Thioredoxin_domain"/>
</dbReference>
<evidence type="ECO:0000256" key="1">
    <source>
        <dbReference type="SAM" id="MobiDB-lite"/>
    </source>
</evidence>
<sequence>MAPIAALYEDSSAVIQYEKTSEFKAAVSKKGLTMVQFYAPWCGHCKQFSPVYQQIAAMFEGIVDFVAVDTDGPLKRLMGEYNVQGFPTMKLFVDGNIENIETRDPNELVNLLLKRMNDVIQQRADDIMAGGNKDSAGGGSSSSSGSRGNSRHKAKGVMELTSQTFDEHVYQNPNVVAVAFIAPWCGYCKQLLPEWEIAAQKLKKQGANLYTVDATQEEQLASQFQVQGFPTIKLFPGGQKSFRDARDFEGGRQQEQIVQYVLQEVDRSGVPKQIAQMTSSTVFEETCVDEDGSTSTICVIVALPHILETGAEGRNKYKDLIMDASKSVRGMSFEFLWMEGYSQPKLEEALEMSFGYPAVAAISFNKGVYAIHRSSFSEANIRKFLLGITSGKVPTYKLKDGAVPEIVSVEEWDGQDGEVFEEDLSWMDDDEDFGNDEF</sequence>
<dbReference type="InterPro" id="IPR017937">
    <property type="entry name" value="Thioredoxin_CS"/>
</dbReference>
<dbReference type="CDD" id="cd02961">
    <property type="entry name" value="PDI_a_family"/>
    <property type="match status" value="1"/>
</dbReference>
<feature type="domain" description="Thioredoxin" evidence="2">
    <location>
        <begin position="118"/>
        <end position="266"/>
    </location>
</feature>
<dbReference type="SUPFAM" id="SSF52833">
    <property type="entry name" value="Thioredoxin-like"/>
    <property type="match status" value="3"/>
</dbReference>
<organism evidence="3 4">
    <name type="scientific">Chaetoceros tenuissimus</name>
    <dbReference type="NCBI Taxonomy" id="426638"/>
    <lineage>
        <taxon>Eukaryota</taxon>
        <taxon>Sar</taxon>
        <taxon>Stramenopiles</taxon>
        <taxon>Ochrophyta</taxon>
        <taxon>Bacillariophyta</taxon>
        <taxon>Coscinodiscophyceae</taxon>
        <taxon>Chaetocerotophycidae</taxon>
        <taxon>Chaetocerotales</taxon>
        <taxon>Chaetocerotaceae</taxon>
        <taxon>Chaetoceros</taxon>
    </lineage>
</organism>
<dbReference type="Pfam" id="PF00085">
    <property type="entry name" value="Thioredoxin"/>
    <property type="match status" value="2"/>
</dbReference>
<dbReference type="PROSITE" id="PS00194">
    <property type="entry name" value="THIOREDOXIN_1"/>
    <property type="match status" value="1"/>
</dbReference>
<dbReference type="PRINTS" id="PR00421">
    <property type="entry name" value="THIOREDOXIN"/>
</dbReference>
<comment type="caution">
    <text evidence="3">The sequence shown here is derived from an EMBL/GenBank/DDBJ whole genome shotgun (WGS) entry which is preliminary data.</text>
</comment>
<gene>
    <name evidence="3" type="ORF">CTEN210_01034</name>
</gene>
<reference evidence="3 4" key="1">
    <citation type="journal article" date="2021" name="Sci. Rep.">
        <title>The genome of the diatom Chaetoceros tenuissimus carries an ancient integrated fragment of an extant virus.</title>
        <authorList>
            <person name="Hongo Y."/>
            <person name="Kimura K."/>
            <person name="Takaki Y."/>
            <person name="Yoshida Y."/>
            <person name="Baba S."/>
            <person name="Kobayashi G."/>
            <person name="Nagasaki K."/>
            <person name="Hano T."/>
            <person name="Tomaru Y."/>
        </authorList>
    </citation>
    <scope>NUCLEOTIDE SEQUENCE [LARGE SCALE GENOMIC DNA]</scope>
    <source>
        <strain evidence="3 4">NIES-3715</strain>
    </source>
</reference>
<dbReference type="PANTHER" id="PTHR45815:SF3">
    <property type="entry name" value="PROTEIN DISULFIDE-ISOMERASE A6"/>
    <property type="match status" value="1"/>
</dbReference>
<dbReference type="GO" id="GO:0034976">
    <property type="term" value="P:response to endoplasmic reticulum stress"/>
    <property type="evidence" value="ECO:0007669"/>
    <property type="project" value="TreeGrafter"/>
</dbReference>
<proteinExistence type="predicted"/>
<dbReference type="GO" id="GO:0005788">
    <property type="term" value="C:endoplasmic reticulum lumen"/>
    <property type="evidence" value="ECO:0007669"/>
    <property type="project" value="TreeGrafter"/>
</dbReference>
<dbReference type="GO" id="GO:0015035">
    <property type="term" value="F:protein-disulfide reductase activity"/>
    <property type="evidence" value="ECO:0007669"/>
    <property type="project" value="TreeGrafter"/>
</dbReference>
<name>A0AAD3CG89_9STRA</name>
<accession>A0AAD3CG89</accession>
<evidence type="ECO:0000313" key="3">
    <source>
        <dbReference type="EMBL" id="GFH44560.1"/>
    </source>
</evidence>
<dbReference type="PANTHER" id="PTHR45815">
    <property type="entry name" value="PROTEIN DISULFIDE-ISOMERASE A6"/>
    <property type="match status" value="1"/>
</dbReference>
<dbReference type="InterPro" id="IPR036249">
    <property type="entry name" value="Thioredoxin-like_sf"/>
</dbReference>
<dbReference type="AlphaFoldDB" id="A0AAD3CG89"/>
<feature type="region of interest" description="Disordered" evidence="1">
    <location>
        <begin position="128"/>
        <end position="154"/>
    </location>
</feature>
<dbReference type="Proteomes" id="UP001054902">
    <property type="component" value="Unassembled WGS sequence"/>
</dbReference>
<dbReference type="Gene3D" id="3.40.30.10">
    <property type="entry name" value="Glutaredoxin"/>
    <property type="match status" value="3"/>
</dbReference>
<feature type="compositionally biased region" description="Low complexity" evidence="1">
    <location>
        <begin position="129"/>
        <end position="148"/>
    </location>
</feature>
<protein>
    <recommendedName>
        <fullName evidence="2">Thioredoxin domain-containing protein</fullName>
    </recommendedName>
</protein>
<dbReference type="PROSITE" id="PS51352">
    <property type="entry name" value="THIOREDOXIN_2"/>
    <property type="match status" value="2"/>
</dbReference>
<dbReference type="EMBL" id="BLLK01000020">
    <property type="protein sequence ID" value="GFH44560.1"/>
    <property type="molecule type" value="Genomic_DNA"/>
</dbReference>
<evidence type="ECO:0000313" key="4">
    <source>
        <dbReference type="Proteomes" id="UP001054902"/>
    </source>
</evidence>
<evidence type="ECO:0000259" key="2">
    <source>
        <dbReference type="PROSITE" id="PS51352"/>
    </source>
</evidence>